<proteinExistence type="predicted"/>
<sequence length="120" mass="13424">MVSLNHFLLNLCLAAWGYLKALQAKAAFLVSSFLCRAPKPPLVNIHDVRANRIRLNIQPPSSSKFNKRVEQHEIEWAGPATGGWVSAGANNFPQRTVARLQPCTDYRFRVRAVNPKGVSR</sequence>
<gene>
    <name evidence="3" type="ORF">DUNSADRAFT_15563</name>
</gene>
<dbReference type="InterPro" id="IPR036116">
    <property type="entry name" value="FN3_sf"/>
</dbReference>
<keyword evidence="4" id="KW-1185">Reference proteome</keyword>
<dbReference type="Gene3D" id="2.60.40.10">
    <property type="entry name" value="Immunoglobulins"/>
    <property type="match status" value="1"/>
</dbReference>
<feature type="chain" id="PRO_5045985084" description="Fibronectin type-III domain-containing protein" evidence="1">
    <location>
        <begin position="27"/>
        <end position="120"/>
    </location>
</feature>
<dbReference type="InterPro" id="IPR003961">
    <property type="entry name" value="FN3_dom"/>
</dbReference>
<evidence type="ECO:0000259" key="2">
    <source>
        <dbReference type="PROSITE" id="PS50853"/>
    </source>
</evidence>
<reference evidence="3" key="1">
    <citation type="submission" date="2017-08" db="EMBL/GenBank/DDBJ databases">
        <authorList>
            <person name="Polle J.E."/>
            <person name="Barry K."/>
            <person name="Cushman J."/>
            <person name="Schmutz J."/>
            <person name="Tran D."/>
            <person name="Hathwaick L.T."/>
            <person name="Yim W.C."/>
            <person name="Jenkins J."/>
            <person name="Mckie-Krisberg Z.M."/>
            <person name="Prochnik S."/>
            <person name="Lindquist E."/>
            <person name="Dockter R.B."/>
            <person name="Adam C."/>
            <person name="Molina H."/>
            <person name="Bunkerborg J."/>
            <person name="Jin E."/>
            <person name="Buchheim M."/>
            <person name="Magnuson J."/>
        </authorList>
    </citation>
    <scope>NUCLEOTIDE SEQUENCE</scope>
    <source>
        <strain evidence="3">CCAP 19/18</strain>
    </source>
</reference>
<organism evidence="3 4">
    <name type="scientific">Dunaliella salina</name>
    <name type="common">Green alga</name>
    <name type="synonym">Protococcus salinus</name>
    <dbReference type="NCBI Taxonomy" id="3046"/>
    <lineage>
        <taxon>Eukaryota</taxon>
        <taxon>Viridiplantae</taxon>
        <taxon>Chlorophyta</taxon>
        <taxon>core chlorophytes</taxon>
        <taxon>Chlorophyceae</taxon>
        <taxon>CS clade</taxon>
        <taxon>Chlamydomonadales</taxon>
        <taxon>Dunaliellaceae</taxon>
        <taxon>Dunaliella</taxon>
    </lineage>
</organism>
<evidence type="ECO:0000313" key="3">
    <source>
        <dbReference type="EMBL" id="KAF5829739.1"/>
    </source>
</evidence>
<keyword evidence="1" id="KW-0732">Signal</keyword>
<evidence type="ECO:0000256" key="1">
    <source>
        <dbReference type="SAM" id="SignalP"/>
    </source>
</evidence>
<feature type="signal peptide" evidence="1">
    <location>
        <begin position="1"/>
        <end position="26"/>
    </location>
</feature>
<name>A0ABQ7G561_DUNSA</name>
<dbReference type="EMBL" id="MU070120">
    <property type="protein sequence ID" value="KAF5829739.1"/>
    <property type="molecule type" value="Genomic_DNA"/>
</dbReference>
<dbReference type="InterPro" id="IPR013783">
    <property type="entry name" value="Ig-like_fold"/>
</dbReference>
<dbReference type="Pfam" id="PF00041">
    <property type="entry name" value="fn3"/>
    <property type="match status" value="1"/>
</dbReference>
<dbReference type="SUPFAM" id="SSF49265">
    <property type="entry name" value="Fibronectin type III"/>
    <property type="match status" value="1"/>
</dbReference>
<protein>
    <recommendedName>
        <fullName evidence="2">Fibronectin type-III domain-containing protein</fullName>
    </recommendedName>
</protein>
<accession>A0ABQ7G561</accession>
<dbReference type="CDD" id="cd00063">
    <property type="entry name" value="FN3"/>
    <property type="match status" value="1"/>
</dbReference>
<evidence type="ECO:0000313" key="4">
    <source>
        <dbReference type="Proteomes" id="UP000815325"/>
    </source>
</evidence>
<dbReference type="PROSITE" id="PS50853">
    <property type="entry name" value="FN3"/>
    <property type="match status" value="1"/>
</dbReference>
<comment type="caution">
    <text evidence="3">The sequence shown here is derived from an EMBL/GenBank/DDBJ whole genome shotgun (WGS) entry which is preliminary data.</text>
</comment>
<dbReference type="Proteomes" id="UP000815325">
    <property type="component" value="Unassembled WGS sequence"/>
</dbReference>
<feature type="domain" description="Fibronectin type-III" evidence="2">
    <location>
        <begin position="37"/>
        <end position="120"/>
    </location>
</feature>
<dbReference type="SMART" id="SM00060">
    <property type="entry name" value="FN3"/>
    <property type="match status" value="1"/>
</dbReference>